<evidence type="ECO:0000313" key="10">
    <source>
        <dbReference type="RefSeq" id="XP_013404207.1"/>
    </source>
</evidence>
<evidence type="ECO:0000256" key="8">
    <source>
        <dbReference type="SAM" id="SignalP"/>
    </source>
</evidence>
<dbReference type="RefSeq" id="XP_013404209.1">
    <property type="nucleotide sequence ID" value="XM_013548755.2"/>
</dbReference>
<reference evidence="10 12" key="1">
    <citation type="submission" date="2023-09" db="UniProtKB">
        <authorList>
            <consortium name="RefSeq"/>
        </authorList>
    </citation>
    <scope>IDENTIFICATION</scope>
    <source>
        <tissue evidence="10 11">Gonads</tissue>
    </source>
</reference>
<dbReference type="Pfam" id="PF02535">
    <property type="entry name" value="Zip"/>
    <property type="match status" value="2"/>
</dbReference>
<evidence type="ECO:0000256" key="4">
    <source>
        <dbReference type="ARBA" id="ARBA00022989"/>
    </source>
</evidence>
<dbReference type="PANTHER" id="PTHR12191">
    <property type="entry name" value="SOLUTE CARRIER FAMILY 39"/>
    <property type="match status" value="1"/>
</dbReference>
<evidence type="ECO:0000313" key="16">
    <source>
        <dbReference type="RefSeq" id="XP_013404214.1"/>
    </source>
</evidence>
<dbReference type="GO" id="GO:0030003">
    <property type="term" value="P:intracellular monoatomic cation homeostasis"/>
    <property type="evidence" value="ECO:0007669"/>
    <property type="project" value="TreeGrafter"/>
</dbReference>
<evidence type="ECO:0000313" key="13">
    <source>
        <dbReference type="RefSeq" id="XP_013404211.1"/>
    </source>
</evidence>
<evidence type="ECO:0000313" key="9">
    <source>
        <dbReference type="Proteomes" id="UP000085678"/>
    </source>
</evidence>
<feature type="transmembrane region" description="Helical" evidence="7">
    <location>
        <begin position="779"/>
        <end position="799"/>
    </location>
</feature>
<feature type="region of interest" description="Disordered" evidence="6">
    <location>
        <begin position="617"/>
        <end position="643"/>
    </location>
</feature>
<dbReference type="RefSeq" id="XP_013404219.1">
    <property type="nucleotide sequence ID" value="XM_013548765.2"/>
</dbReference>
<comment type="similarity">
    <text evidence="2">Belongs to the ZIP transporter (TC 2.A.5) family.</text>
</comment>
<feature type="region of interest" description="Disordered" evidence="6">
    <location>
        <begin position="422"/>
        <end position="442"/>
    </location>
</feature>
<evidence type="ECO:0000313" key="19">
    <source>
        <dbReference type="RefSeq" id="XP_013404217.1"/>
    </source>
</evidence>
<feature type="compositionally biased region" description="Basic residues" evidence="6">
    <location>
        <begin position="159"/>
        <end position="176"/>
    </location>
</feature>
<dbReference type="RefSeq" id="XP_013404212.1">
    <property type="nucleotide sequence ID" value="XM_013548758.1"/>
</dbReference>
<keyword evidence="4 7" id="KW-1133">Transmembrane helix</keyword>
<evidence type="ECO:0000313" key="15">
    <source>
        <dbReference type="RefSeq" id="XP_013404213.1"/>
    </source>
</evidence>
<evidence type="ECO:0000313" key="18">
    <source>
        <dbReference type="RefSeq" id="XP_013404216.1"/>
    </source>
</evidence>
<dbReference type="RefSeq" id="XP_013404215.1">
    <property type="nucleotide sequence ID" value="XM_013548761.2"/>
</dbReference>
<feature type="compositionally biased region" description="Polar residues" evidence="6">
    <location>
        <begin position="560"/>
        <end position="569"/>
    </location>
</feature>
<dbReference type="Proteomes" id="UP000085678">
    <property type="component" value="Unplaced"/>
</dbReference>
<evidence type="ECO:0000256" key="1">
    <source>
        <dbReference type="ARBA" id="ARBA00004141"/>
    </source>
</evidence>
<feature type="transmembrane region" description="Helical" evidence="7">
    <location>
        <begin position="360"/>
        <end position="384"/>
    </location>
</feature>
<evidence type="ECO:0000256" key="6">
    <source>
        <dbReference type="SAM" id="MobiDB-lite"/>
    </source>
</evidence>
<feature type="compositionally biased region" description="Basic and acidic residues" evidence="6">
    <location>
        <begin position="177"/>
        <end position="186"/>
    </location>
</feature>
<evidence type="ECO:0000313" key="20">
    <source>
        <dbReference type="RefSeq" id="XP_013404218.1"/>
    </source>
</evidence>
<evidence type="ECO:0000313" key="11">
    <source>
        <dbReference type="RefSeq" id="XP_013404208.1"/>
    </source>
</evidence>
<dbReference type="AlphaFoldDB" id="A0A1S3J194"/>
<dbReference type="RefSeq" id="XP_013404213.1">
    <property type="nucleotide sequence ID" value="XM_013548759.2"/>
</dbReference>
<feature type="compositionally biased region" description="Basic and acidic residues" evidence="6">
    <location>
        <begin position="617"/>
        <end position="626"/>
    </location>
</feature>
<accession>A0A1S3J194</accession>
<dbReference type="GO" id="GO:0140410">
    <property type="term" value="F:monoatomic cation:bicarbonate symporter activity"/>
    <property type="evidence" value="ECO:0007669"/>
    <property type="project" value="TreeGrafter"/>
</dbReference>
<evidence type="ECO:0000256" key="2">
    <source>
        <dbReference type="ARBA" id="ARBA00006939"/>
    </source>
</evidence>
<protein>
    <submittedName>
        <fullName evidence="10 11">Zinc transporter ZIP10 isoform X1</fullName>
    </submittedName>
</protein>
<name>A0A1S3J194_LINAN</name>
<comment type="subcellular location">
    <subcellularLocation>
        <location evidence="1">Membrane</location>
        <topology evidence="1">Multi-pass membrane protein</topology>
    </subcellularLocation>
</comment>
<organism evidence="19">
    <name type="scientific">Lingula anatina</name>
    <name type="common">Brachiopod</name>
    <name type="synonym">Lingula unguis</name>
    <dbReference type="NCBI Taxonomy" id="7574"/>
    <lineage>
        <taxon>Eukaryota</taxon>
        <taxon>Metazoa</taxon>
        <taxon>Spiralia</taxon>
        <taxon>Lophotrochozoa</taxon>
        <taxon>Brachiopoda</taxon>
        <taxon>Linguliformea</taxon>
        <taxon>Lingulata</taxon>
        <taxon>Lingulida</taxon>
        <taxon>Linguloidea</taxon>
        <taxon>Lingulidae</taxon>
        <taxon>Lingula</taxon>
    </lineage>
</organism>
<sequence>MKSTNTQARICIYLFLLTGFLSQAWCDRTKIANNQSDHVDGETHIFLKRIFDKYGTDGLLTYEGFEHLLANLGLGNIFIDHDLKSHQTDKGFKNLHSSHNHTHDGSSTTRKVHSPLKSASLKRGTLEKVAQKELEEVDRDVTAENQRGNREKPRDHMVTRRKHQHHHKSNHKHNRQHDRVRNRKPEGSPALHNGTTTRTEGTERSRSGRQLRSVGSVDRRVRAINDTQLAPTTTRPGPAEQPSEGLSWPPVTVSSGDPSTQTAQLHLTQECLTPAAILAAFKVQDAPNITEALFMRICPALVYQLDSHLCQNRIIQAHDHEYKHEQDDYYWLYEDFDDHIHGNDSVTKVAIAGDDRSARVWGFASLSVIVISLVGLLGVCVVPLMQKIFYNHLLQFLVALAVGSLTGDALLHLLPHALGSHGNDMETQDDGHNHGGPDTKQDPNRAVWKGIVALLGIYFFFLCERLMSLYSSHKAKQKKKRREMEEERLAELAQKEMNVLPELKVEGDSEEPVVPKPAHEHHLTVEIARPRADSMFSYLTRPRAESSVSKRSYRPPAKDSSLSDSKKTNNSCEDVLMMHNKAMAELADEARYEWEDMEAAAAENEAEEESLEMTKMGEGKEGEHGHGHSHGKKHGHGHGHDHGMPTSVASVAWMVIMGDGLHNFSDGLAIGAAFGNSMTGGLSTSIAVFCHELPHELGDFAMLLRAGMSVKQALVYNGVSSILCFIGMLIGIAAGNMGGASLWIFALAGGMFMYIALVDMLPELANVQERTHENQYCHLLIQSAGMMVGIGIMMTIALYEDQIKVDAS</sequence>
<gene>
    <name evidence="10 11 12 13 14 15 16 17 18 19 20 21" type="primary">LOC106169342</name>
</gene>
<dbReference type="RefSeq" id="XP_013404208.1">
    <property type="nucleotide sequence ID" value="XM_013548754.1"/>
</dbReference>
<feature type="chain" id="PRO_5014545878" evidence="8">
    <location>
        <begin position="27"/>
        <end position="808"/>
    </location>
</feature>
<proteinExistence type="inferred from homology"/>
<feature type="compositionally biased region" description="Basic residues" evidence="6">
    <location>
        <begin position="627"/>
        <end position="637"/>
    </location>
</feature>
<feature type="compositionally biased region" description="Basic and acidic residues" evidence="6">
    <location>
        <begin position="124"/>
        <end position="158"/>
    </location>
</feature>
<dbReference type="RefSeq" id="XP_013404218.1">
    <property type="nucleotide sequence ID" value="XM_013548764.1"/>
</dbReference>
<dbReference type="InterPro" id="IPR003689">
    <property type="entry name" value="ZIP"/>
</dbReference>
<evidence type="ECO:0000256" key="3">
    <source>
        <dbReference type="ARBA" id="ARBA00022692"/>
    </source>
</evidence>
<dbReference type="OrthoDB" id="200954at2759"/>
<evidence type="ECO:0000313" key="17">
    <source>
        <dbReference type="RefSeq" id="XP_013404215.1"/>
    </source>
</evidence>
<evidence type="ECO:0000256" key="5">
    <source>
        <dbReference type="ARBA" id="ARBA00023136"/>
    </source>
</evidence>
<evidence type="ECO:0000313" key="14">
    <source>
        <dbReference type="RefSeq" id="XP_013404212.1"/>
    </source>
</evidence>
<evidence type="ECO:0000256" key="7">
    <source>
        <dbReference type="SAM" id="Phobius"/>
    </source>
</evidence>
<keyword evidence="5 7" id="KW-0472">Membrane</keyword>
<dbReference type="GO" id="GO:0005886">
    <property type="term" value="C:plasma membrane"/>
    <property type="evidence" value="ECO:0007669"/>
    <property type="project" value="TreeGrafter"/>
</dbReference>
<dbReference type="RefSeq" id="XP_013404211.1">
    <property type="nucleotide sequence ID" value="XM_013548757.1"/>
</dbReference>
<dbReference type="GeneID" id="106169342"/>
<feature type="transmembrane region" description="Helical" evidence="7">
    <location>
        <begin position="451"/>
        <end position="472"/>
    </location>
</feature>
<dbReference type="RefSeq" id="XP_013404214.1">
    <property type="nucleotide sequence ID" value="XM_013548760.2"/>
</dbReference>
<dbReference type="KEGG" id="lak:106169342"/>
<feature type="compositionally biased region" description="Polar residues" evidence="6">
    <location>
        <begin position="225"/>
        <end position="235"/>
    </location>
</feature>
<keyword evidence="9" id="KW-1185">Reference proteome</keyword>
<feature type="transmembrane region" description="Helical" evidence="7">
    <location>
        <begin position="396"/>
        <end position="414"/>
    </location>
</feature>
<keyword evidence="8" id="KW-0732">Signal</keyword>
<feature type="signal peptide" evidence="8">
    <location>
        <begin position="1"/>
        <end position="26"/>
    </location>
</feature>
<dbReference type="RefSeq" id="XP_013404207.1">
    <property type="nucleotide sequence ID" value="XM_013548753.2"/>
</dbReference>
<dbReference type="InterPro" id="IPR050799">
    <property type="entry name" value="ZIP_Transporter"/>
</dbReference>
<dbReference type="GO" id="GO:0071578">
    <property type="term" value="P:zinc ion import across plasma membrane"/>
    <property type="evidence" value="ECO:0007669"/>
    <property type="project" value="TreeGrafter"/>
</dbReference>
<dbReference type="PANTHER" id="PTHR12191:SF37">
    <property type="entry name" value="ZINC TRANSPORTER FOI"/>
    <property type="match status" value="1"/>
</dbReference>
<evidence type="ECO:0000313" key="21">
    <source>
        <dbReference type="RefSeq" id="XP_013404219.1"/>
    </source>
</evidence>
<dbReference type="RefSeq" id="XP_013404216.1">
    <property type="nucleotide sequence ID" value="XM_013548762.1"/>
</dbReference>
<keyword evidence="3 7" id="KW-0812">Transmembrane</keyword>
<feature type="region of interest" description="Disordered" evidence="6">
    <location>
        <begin position="545"/>
        <end position="569"/>
    </location>
</feature>
<feature type="compositionally biased region" description="Basic and acidic residues" evidence="6">
    <location>
        <begin position="429"/>
        <end position="442"/>
    </location>
</feature>
<feature type="region of interest" description="Disordered" evidence="6">
    <location>
        <begin position="90"/>
        <end position="259"/>
    </location>
</feature>
<evidence type="ECO:0000313" key="12">
    <source>
        <dbReference type="RefSeq" id="XP_013404209.1"/>
    </source>
</evidence>
<feature type="transmembrane region" description="Helical" evidence="7">
    <location>
        <begin position="740"/>
        <end position="758"/>
    </location>
</feature>
<dbReference type="RefSeq" id="XP_013404217.1">
    <property type="nucleotide sequence ID" value="XM_013548763.2"/>
</dbReference>
<feature type="transmembrane region" description="Helical" evidence="7">
    <location>
        <begin position="714"/>
        <end position="734"/>
    </location>
</feature>
<dbReference type="GO" id="GO:0005385">
    <property type="term" value="F:zinc ion transmembrane transporter activity"/>
    <property type="evidence" value="ECO:0007669"/>
    <property type="project" value="TreeGrafter"/>
</dbReference>